<dbReference type="PROSITE" id="PS51354">
    <property type="entry name" value="GLUTAREDOXIN_2"/>
    <property type="match status" value="1"/>
</dbReference>
<dbReference type="GO" id="GO:0009055">
    <property type="term" value="F:electron transfer activity"/>
    <property type="evidence" value="ECO:0007669"/>
    <property type="project" value="TreeGrafter"/>
</dbReference>
<evidence type="ECO:0000259" key="2">
    <source>
        <dbReference type="Pfam" id="PF00462"/>
    </source>
</evidence>
<name>A0A0D8HKH7_9ACTN</name>
<organism evidence="3 4">
    <name type="scientific">Acidithrix ferrooxidans</name>
    <dbReference type="NCBI Taxonomy" id="1280514"/>
    <lineage>
        <taxon>Bacteria</taxon>
        <taxon>Bacillati</taxon>
        <taxon>Actinomycetota</taxon>
        <taxon>Acidimicrobiia</taxon>
        <taxon>Acidimicrobiales</taxon>
        <taxon>Acidimicrobiaceae</taxon>
        <taxon>Acidithrix</taxon>
    </lineage>
</organism>
<feature type="transmembrane region" description="Helical" evidence="1">
    <location>
        <begin position="101"/>
        <end position="118"/>
    </location>
</feature>
<dbReference type="SUPFAM" id="SSF52833">
    <property type="entry name" value="Thioredoxin-like"/>
    <property type="match status" value="1"/>
</dbReference>
<proteinExistence type="predicted"/>
<keyword evidence="1" id="KW-0812">Transmembrane</keyword>
<dbReference type="InterPro" id="IPR051548">
    <property type="entry name" value="Grx-like_ET"/>
</dbReference>
<dbReference type="Gene3D" id="3.40.30.10">
    <property type="entry name" value="Glutaredoxin"/>
    <property type="match status" value="1"/>
</dbReference>
<evidence type="ECO:0000313" key="3">
    <source>
        <dbReference type="EMBL" id="KJF17611.1"/>
    </source>
</evidence>
<dbReference type="PANTHER" id="PTHR34386:SF1">
    <property type="entry name" value="GLUTAREDOXIN-LIKE PROTEIN NRDH"/>
    <property type="match status" value="1"/>
</dbReference>
<accession>A0A0D8HKH7</accession>
<feature type="domain" description="Glutaredoxin" evidence="2">
    <location>
        <begin position="6"/>
        <end position="63"/>
    </location>
</feature>
<dbReference type="Pfam" id="PF00462">
    <property type="entry name" value="Glutaredoxin"/>
    <property type="match status" value="1"/>
</dbReference>
<keyword evidence="1" id="KW-0472">Membrane</keyword>
<protein>
    <submittedName>
        <fullName evidence="3">Glutaredoxin</fullName>
    </submittedName>
</protein>
<dbReference type="CDD" id="cd02976">
    <property type="entry name" value="NrdH"/>
    <property type="match status" value="1"/>
</dbReference>
<evidence type="ECO:0000313" key="4">
    <source>
        <dbReference type="Proteomes" id="UP000032360"/>
    </source>
</evidence>
<dbReference type="InterPro" id="IPR036249">
    <property type="entry name" value="Thioredoxin-like_sf"/>
</dbReference>
<dbReference type="STRING" id="1280514.AXFE_15110"/>
<evidence type="ECO:0000256" key="1">
    <source>
        <dbReference type="SAM" id="Phobius"/>
    </source>
</evidence>
<dbReference type="PANTHER" id="PTHR34386">
    <property type="entry name" value="GLUTAREDOXIN"/>
    <property type="match status" value="1"/>
</dbReference>
<keyword evidence="1" id="KW-1133">Transmembrane helix</keyword>
<sequence length="156" mass="17574">MNDANIEVYWRPGCPDCMYLRRGLSKLGIETLERNIWADPSAREYVRKVASGNETVPTVAIGDTNLINPTVEDVIEVIRQLIPGLLIKGSDSTPDNDGRRAISQWIVIAILVALSFYVEKLGFTSYGWGVDVVSVLFWISFRTFRSRKRIKNHASS</sequence>
<comment type="caution">
    <text evidence="3">The sequence shown here is derived from an EMBL/GenBank/DDBJ whole genome shotgun (WGS) entry which is preliminary data.</text>
</comment>
<dbReference type="AlphaFoldDB" id="A0A0D8HKH7"/>
<dbReference type="Proteomes" id="UP000032360">
    <property type="component" value="Unassembled WGS sequence"/>
</dbReference>
<dbReference type="InterPro" id="IPR002109">
    <property type="entry name" value="Glutaredoxin"/>
</dbReference>
<keyword evidence="4" id="KW-1185">Reference proteome</keyword>
<feature type="transmembrane region" description="Helical" evidence="1">
    <location>
        <begin position="124"/>
        <end position="141"/>
    </location>
</feature>
<dbReference type="RefSeq" id="WP_082058560.1">
    <property type="nucleotide sequence ID" value="NZ_JXYS01000034.1"/>
</dbReference>
<dbReference type="EMBL" id="JXYS01000034">
    <property type="protein sequence ID" value="KJF17611.1"/>
    <property type="molecule type" value="Genomic_DNA"/>
</dbReference>
<gene>
    <name evidence="3" type="ORF">AXFE_15110</name>
</gene>
<reference evidence="3 4" key="1">
    <citation type="submission" date="2015-01" db="EMBL/GenBank/DDBJ databases">
        <title>Draft genome of the acidophilic iron oxidizer Acidithrix ferrooxidans strain Py-F3.</title>
        <authorList>
            <person name="Poehlein A."/>
            <person name="Eisen S."/>
            <person name="Schloemann M."/>
            <person name="Johnson B.D."/>
            <person name="Daniel R."/>
            <person name="Muehling M."/>
        </authorList>
    </citation>
    <scope>NUCLEOTIDE SEQUENCE [LARGE SCALE GENOMIC DNA]</scope>
    <source>
        <strain evidence="3 4">Py-F3</strain>
    </source>
</reference>
<dbReference type="GO" id="GO:0045454">
    <property type="term" value="P:cell redox homeostasis"/>
    <property type="evidence" value="ECO:0007669"/>
    <property type="project" value="TreeGrafter"/>
</dbReference>